<dbReference type="GO" id="GO:0004672">
    <property type="term" value="F:protein kinase activity"/>
    <property type="evidence" value="ECO:0007669"/>
    <property type="project" value="InterPro"/>
</dbReference>
<dbReference type="OrthoDB" id="10253223at2759"/>
<evidence type="ECO:0000313" key="2">
    <source>
        <dbReference type="EMBL" id="TNJ29132.1"/>
    </source>
</evidence>
<evidence type="ECO:0000259" key="1">
    <source>
        <dbReference type="PROSITE" id="PS50011"/>
    </source>
</evidence>
<dbReference type="SMART" id="SM00248">
    <property type="entry name" value="ANK"/>
    <property type="match status" value="6"/>
</dbReference>
<dbReference type="InterPro" id="IPR036770">
    <property type="entry name" value="Ankyrin_rpt-contain_sf"/>
</dbReference>
<gene>
    <name evidence="2" type="ORF">GMRT_15778</name>
</gene>
<dbReference type="Proteomes" id="UP000315496">
    <property type="component" value="Chromosome 2"/>
</dbReference>
<reference evidence="2 3" key="1">
    <citation type="submission" date="2019-05" db="EMBL/GenBank/DDBJ databases">
        <title>The compact genome of Giardia muris reveals important steps in the evolution of intestinal protozoan parasites.</title>
        <authorList>
            <person name="Xu F."/>
            <person name="Jimenez-Gonzalez A."/>
            <person name="Einarsson E."/>
            <person name="Astvaldsson A."/>
            <person name="Peirasmaki D."/>
            <person name="Eckmann L."/>
            <person name="Andersson J.O."/>
            <person name="Svard S.G."/>
            <person name="Jerlstrom-Hultqvist J."/>
        </authorList>
    </citation>
    <scope>NUCLEOTIDE SEQUENCE [LARGE SCALE GENOMIC DNA]</scope>
    <source>
        <strain evidence="2 3">Roberts-Thomson</strain>
    </source>
</reference>
<dbReference type="InterPro" id="IPR011009">
    <property type="entry name" value="Kinase-like_dom_sf"/>
</dbReference>
<proteinExistence type="predicted"/>
<feature type="domain" description="Protein kinase" evidence="1">
    <location>
        <begin position="2"/>
        <end position="256"/>
    </location>
</feature>
<name>A0A4Z1ST67_GIAMU</name>
<dbReference type="Pfam" id="PF12796">
    <property type="entry name" value="Ank_2"/>
    <property type="match status" value="2"/>
</dbReference>
<dbReference type="GO" id="GO:0005524">
    <property type="term" value="F:ATP binding"/>
    <property type="evidence" value="ECO:0007669"/>
    <property type="project" value="InterPro"/>
</dbReference>
<protein>
    <submittedName>
        <fullName evidence="2">Kinase, NEK</fullName>
    </submittedName>
</protein>
<dbReference type="PANTHER" id="PTHR24120">
    <property type="entry name" value="GH07239P"/>
    <property type="match status" value="1"/>
</dbReference>
<keyword evidence="3" id="KW-1185">Reference proteome</keyword>
<dbReference type="PROSITE" id="PS50011">
    <property type="entry name" value="PROTEIN_KINASE_DOM"/>
    <property type="match status" value="1"/>
</dbReference>
<dbReference type="InterPro" id="IPR000719">
    <property type="entry name" value="Prot_kinase_dom"/>
</dbReference>
<dbReference type="SUPFAM" id="SSF48403">
    <property type="entry name" value="Ankyrin repeat"/>
    <property type="match status" value="1"/>
</dbReference>
<dbReference type="PANTHER" id="PTHR24120:SF4">
    <property type="entry name" value="GH07239P"/>
    <property type="match status" value="1"/>
</dbReference>
<dbReference type="Gene3D" id="1.10.510.10">
    <property type="entry name" value="Transferase(Phosphotransferase) domain 1"/>
    <property type="match status" value="1"/>
</dbReference>
<dbReference type="Gene3D" id="3.30.200.20">
    <property type="entry name" value="Phosphorylase Kinase, domain 1"/>
    <property type="match status" value="1"/>
</dbReference>
<keyword evidence="2" id="KW-0808">Transferase</keyword>
<accession>A0A4Z1ST67</accession>
<organism evidence="2 3">
    <name type="scientific">Giardia muris</name>
    <dbReference type="NCBI Taxonomy" id="5742"/>
    <lineage>
        <taxon>Eukaryota</taxon>
        <taxon>Metamonada</taxon>
        <taxon>Diplomonadida</taxon>
        <taxon>Hexamitidae</taxon>
        <taxon>Giardiinae</taxon>
        <taxon>Giardia</taxon>
    </lineage>
</organism>
<dbReference type="VEuPathDB" id="GiardiaDB:GMRT_15778"/>
<dbReference type="SUPFAM" id="SSF56112">
    <property type="entry name" value="Protein kinase-like (PK-like)"/>
    <property type="match status" value="1"/>
</dbReference>
<comment type="caution">
    <text evidence="2">The sequence shown here is derived from an EMBL/GenBank/DDBJ whole genome shotgun (WGS) entry which is preliminary data.</text>
</comment>
<dbReference type="EMBL" id="VDLU01000002">
    <property type="protein sequence ID" value="TNJ29132.1"/>
    <property type="molecule type" value="Genomic_DNA"/>
</dbReference>
<dbReference type="AlphaFoldDB" id="A0A4Z1ST67"/>
<sequence>MLDFAKFGVRGWLGGRRLQVLESRADRRAYVLHRIELAGLSEPEKALLLADVATVARIHHRNVCRIFDYSVNKEEGMVFVLAELCGGGSLEARIAEARGLGIPFSSADIWDVIVQLLRAIGHIHRRLDRPAKRRPFLLHPSCLHFTDGGVLKVDLLTVMFVPIRGIERYAPPELQAVRFFTERTTIYTVGSIAHEMVACSFLEAADTRLTHEEICPIDTLDGCIPYRMAASLQYMCKANVRDRADSNAILDEIPKAITAMERRQNIIRDSHGSTRLMLACLSNSSSMARMHIYEAGLLSGKGLTALMLAALNNAPRAAKHLVHQEAFYTVTEFSLNSLTFVDATALMLAAAVGSLDVLKLLLPIEGGRQSGKGWTALMYAAGNHQIAAVHLLSACEARLFTNHLSRFGCGFTALMAAAYNGCPEACALLVKHEAGMRVPMENPNYPGWYALVFAAAAGNVECVLSLAPHEGAMAATLALKIVGEQEDDSLRPDARRMIQAELIKYTRCTTSILARTAQRRPRRQAVTNVIAKN</sequence>
<dbReference type="InterPro" id="IPR002110">
    <property type="entry name" value="Ankyrin_rpt"/>
</dbReference>
<dbReference type="SMART" id="SM00220">
    <property type="entry name" value="S_TKc"/>
    <property type="match status" value="1"/>
</dbReference>
<keyword evidence="2" id="KW-0418">Kinase</keyword>
<evidence type="ECO:0000313" key="3">
    <source>
        <dbReference type="Proteomes" id="UP000315496"/>
    </source>
</evidence>
<dbReference type="Gene3D" id="1.25.40.20">
    <property type="entry name" value="Ankyrin repeat-containing domain"/>
    <property type="match status" value="2"/>
</dbReference>